<protein>
    <submittedName>
        <fullName evidence="1">Uncharacterized protein</fullName>
    </submittedName>
</protein>
<evidence type="ECO:0000313" key="1">
    <source>
        <dbReference type="EMBL" id="OAY41210.1"/>
    </source>
</evidence>
<proteinExistence type="predicted"/>
<organism evidence="1">
    <name type="scientific">Manihot esculenta</name>
    <name type="common">Cassava</name>
    <name type="synonym">Jatropha manihot</name>
    <dbReference type="NCBI Taxonomy" id="3983"/>
    <lineage>
        <taxon>Eukaryota</taxon>
        <taxon>Viridiplantae</taxon>
        <taxon>Streptophyta</taxon>
        <taxon>Embryophyta</taxon>
        <taxon>Tracheophyta</taxon>
        <taxon>Spermatophyta</taxon>
        <taxon>Magnoliopsida</taxon>
        <taxon>eudicotyledons</taxon>
        <taxon>Gunneridae</taxon>
        <taxon>Pentapetalae</taxon>
        <taxon>rosids</taxon>
        <taxon>fabids</taxon>
        <taxon>Malpighiales</taxon>
        <taxon>Euphorbiaceae</taxon>
        <taxon>Crotonoideae</taxon>
        <taxon>Manihoteae</taxon>
        <taxon>Manihot</taxon>
    </lineage>
</organism>
<gene>
    <name evidence="1" type="ORF">MANES_09G082400</name>
</gene>
<reference evidence="1" key="1">
    <citation type="submission" date="2016-02" db="EMBL/GenBank/DDBJ databases">
        <title>WGS assembly of Manihot esculenta.</title>
        <authorList>
            <person name="Bredeson J.V."/>
            <person name="Prochnik S.E."/>
            <person name="Lyons J.B."/>
            <person name="Schmutz J."/>
            <person name="Grimwood J."/>
            <person name="Vrebalov J."/>
            <person name="Bart R.S."/>
            <person name="Amuge T."/>
            <person name="Ferguson M.E."/>
            <person name="Green R."/>
            <person name="Putnam N."/>
            <person name="Stites J."/>
            <person name="Rounsley S."/>
            <person name="Rokhsar D.S."/>
        </authorList>
    </citation>
    <scope>NUCLEOTIDE SEQUENCE [LARGE SCALE GENOMIC DNA]</scope>
    <source>
        <tissue evidence="1">Leaf</tissue>
    </source>
</reference>
<name>A0A2C9V8Z7_MANES</name>
<dbReference type="AlphaFoldDB" id="A0A2C9V8Z7"/>
<sequence length="63" mass="7220">MSVQLQHGNKQFIFMSSSHTQYNVIGSACYSRKKQCISHSNWFHKSCAPAQENVLQSSQIQFL</sequence>
<dbReference type="EMBL" id="CM004395">
    <property type="protein sequence ID" value="OAY41210.1"/>
    <property type="molecule type" value="Genomic_DNA"/>
</dbReference>
<accession>A0A2C9V8Z7</accession>